<evidence type="ECO:0000259" key="1">
    <source>
        <dbReference type="Pfam" id="PF17807"/>
    </source>
</evidence>
<evidence type="ECO:0000313" key="3">
    <source>
        <dbReference type="Proteomes" id="UP000298663"/>
    </source>
</evidence>
<gene>
    <name evidence="2" type="ORF">L596_008184</name>
</gene>
<name>A0A4U5PBN9_STECR</name>
<dbReference type="OrthoDB" id="361536at2759"/>
<dbReference type="STRING" id="34508.A0A4U5PBN9"/>
<reference evidence="2 3" key="1">
    <citation type="journal article" date="2015" name="Genome Biol.">
        <title>Comparative genomics of Steinernema reveals deeply conserved gene regulatory networks.</title>
        <authorList>
            <person name="Dillman A.R."/>
            <person name="Macchietto M."/>
            <person name="Porter C.F."/>
            <person name="Rogers A."/>
            <person name="Williams B."/>
            <person name="Antoshechkin I."/>
            <person name="Lee M.M."/>
            <person name="Goodwin Z."/>
            <person name="Lu X."/>
            <person name="Lewis E.E."/>
            <person name="Goodrich-Blair H."/>
            <person name="Stock S.P."/>
            <person name="Adams B.J."/>
            <person name="Sternberg P.W."/>
            <person name="Mortazavi A."/>
        </authorList>
    </citation>
    <scope>NUCLEOTIDE SEQUENCE [LARGE SCALE GENOMIC DNA]</scope>
    <source>
        <strain evidence="2 3">ALL</strain>
    </source>
</reference>
<organism evidence="2 3">
    <name type="scientific">Steinernema carpocapsae</name>
    <name type="common">Entomopathogenic nematode</name>
    <dbReference type="NCBI Taxonomy" id="34508"/>
    <lineage>
        <taxon>Eukaryota</taxon>
        <taxon>Metazoa</taxon>
        <taxon>Ecdysozoa</taxon>
        <taxon>Nematoda</taxon>
        <taxon>Chromadorea</taxon>
        <taxon>Rhabditida</taxon>
        <taxon>Tylenchina</taxon>
        <taxon>Panagrolaimomorpha</taxon>
        <taxon>Strongyloidoidea</taxon>
        <taxon>Steinernematidae</taxon>
        <taxon>Steinernema</taxon>
    </lineage>
</organism>
<reference evidence="2 3" key="2">
    <citation type="journal article" date="2019" name="G3 (Bethesda)">
        <title>Hybrid Assembly of the Genome of the Entomopathogenic Nematode Steinernema carpocapsae Identifies the X-Chromosome.</title>
        <authorList>
            <person name="Serra L."/>
            <person name="Macchietto M."/>
            <person name="Macias-Munoz A."/>
            <person name="McGill C.J."/>
            <person name="Rodriguez I.M."/>
            <person name="Rodriguez B."/>
            <person name="Murad R."/>
            <person name="Mortazavi A."/>
        </authorList>
    </citation>
    <scope>NUCLEOTIDE SEQUENCE [LARGE SCALE GENOMIC DNA]</scope>
    <source>
        <strain evidence="2 3">ALL</strain>
    </source>
</reference>
<sequence>MTEAVVLGPNPIEGVEVDSSFFANCRYPGDHDKVYKDECMFCFHSPFHLGGIMICLKTFMGFCSRHIKEYHDKSGARVFVKRQKFRIPVELKEPNAKITKLAIGVQGGFKEPEQEVQQKYTLMIFPDTEIELNDRRVSSELRALCDAIVVNEGAFRLSLLEDKSNPWEIQRKVTKFADVVQLFIFVIFAGK</sequence>
<comment type="caution">
    <text evidence="2">The sequence shown here is derived from an EMBL/GenBank/DDBJ whole genome shotgun (WGS) entry which is preliminary data.</text>
</comment>
<protein>
    <recommendedName>
        <fullName evidence="1">Ubiquitinyl hydrolase variant UBP zinc finger domain-containing protein</fullName>
    </recommendedName>
</protein>
<dbReference type="EMBL" id="AZBU02000002">
    <property type="protein sequence ID" value="TKR93789.1"/>
    <property type="molecule type" value="Genomic_DNA"/>
</dbReference>
<proteinExistence type="predicted"/>
<accession>A0A4U5PBN9</accession>
<dbReference type="Proteomes" id="UP000298663">
    <property type="component" value="Unassembled WGS sequence"/>
</dbReference>
<evidence type="ECO:0000313" key="2">
    <source>
        <dbReference type="EMBL" id="TKR93789.1"/>
    </source>
</evidence>
<keyword evidence="3" id="KW-1185">Reference proteome</keyword>
<dbReference type="InterPro" id="IPR013083">
    <property type="entry name" value="Znf_RING/FYVE/PHD"/>
</dbReference>
<dbReference type="AlphaFoldDB" id="A0A4U5PBN9"/>
<feature type="domain" description="Ubiquitinyl hydrolase variant UBP zinc finger" evidence="1">
    <location>
        <begin position="26"/>
        <end position="81"/>
    </location>
</feature>
<dbReference type="Gene3D" id="3.30.40.10">
    <property type="entry name" value="Zinc/RING finger domain, C3HC4 (zinc finger)"/>
    <property type="match status" value="1"/>
</dbReference>
<dbReference type="Pfam" id="PF17807">
    <property type="entry name" value="zf-UBP_var"/>
    <property type="match status" value="1"/>
</dbReference>
<dbReference type="InterPro" id="IPR041432">
    <property type="entry name" value="UBP13_Znf-UBP_var"/>
</dbReference>